<dbReference type="EMBL" id="BPVZ01000007">
    <property type="protein sequence ID" value="GKU93418.1"/>
    <property type="molecule type" value="Genomic_DNA"/>
</dbReference>
<keyword evidence="2" id="KW-1185">Reference proteome</keyword>
<gene>
    <name evidence="1" type="ORF">SLEP1_g7012</name>
</gene>
<dbReference type="Proteomes" id="UP001054252">
    <property type="component" value="Unassembled WGS sequence"/>
</dbReference>
<accession>A0AAV5I631</accession>
<organism evidence="1 2">
    <name type="scientific">Rubroshorea leprosula</name>
    <dbReference type="NCBI Taxonomy" id="152421"/>
    <lineage>
        <taxon>Eukaryota</taxon>
        <taxon>Viridiplantae</taxon>
        <taxon>Streptophyta</taxon>
        <taxon>Embryophyta</taxon>
        <taxon>Tracheophyta</taxon>
        <taxon>Spermatophyta</taxon>
        <taxon>Magnoliopsida</taxon>
        <taxon>eudicotyledons</taxon>
        <taxon>Gunneridae</taxon>
        <taxon>Pentapetalae</taxon>
        <taxon>rosids</taxon>
        <taxon>malvids</taxon>
        <taxon>Malvales</taxon>
        <taxon>Dipterocarpaceae</taxon>
        <taxon>Rubroshorea</taxon>
    </lineage>
</organism>
<proteinExistence type="predicted"/>
<evidence type="ECO:0000313" key="1">
    <source>
        <dbReference type="EMBL" id="GKU93418.1"/>
    </source>
</evidence>
<reference evidence="1 2" key="1">
    <citation type="journal article" date="2021" name="Commun. Biol.">
        <title>The genome of Shorea leprosula (Dipterocarpaceae) highlights the ecological relevance of drought in aseasonal tropical rainforests.</title>
        <authorList>
            <person name="Ng K.K.S."/>
            <person name="Kobayashi M.J."/>
            <person name="Fawcett J.A."/>
            <person name="Hatakeyama M."/>
            <person name="Paape T."/>
            <person name="Ng C.H."/>
            <person name="Ang C.C."/>
            <person name="Tnah L.H."/>
            <person name="Lee C.T."/>
            <person name="Nishiyama T."/>
            <person name="Sese J."/>
            <person name="O'Brien M.J."/>
            <person name="Copetti D."/>
            <person name="Mohd Noor M.I."/>
            <person name="Ong R.C."/>
            <person name="Putra M."/>
            <person name="Sireger I.Z."/>
            <person name="Indrioko S."/>
            <person name="Kosugi Y."/>
            <person name="Izuno A."/>
            <person name="Isagi Y."/>
            <person name="Lee S.L."/>
            <person name="Shimizu K.K."/>
        </authorList>
    </citation>
    <scope>NUCLEOTIDE SEQUENCE [LARGE SCALE GENOMIC DNA]</scope>
    <source>
        <strain evidence="1">214</strain>
    </source>
</reference>
<sequence>MICKRRKYLFANWVTKSALDNSKDLTQSWAVSRSNGTSHLLIWYNLLTDFVFYQIKPYF</sequence>
<protein>
    <submittedName>
        <fullName evidence="1">Uncharacterized protein</fullName>
    </submittedName>
</protein>
<comment type="caution">
    <text evidence="1">The sequence shown here is derived from an EMBL/GenBank/DDBJ whole genome shotgun (WGS) entry which is preliminary data.</text>
</comment>
<dbReference type="AlphaFoldDB" id="A0AAV5I631"/>
<name>A0AAV5I631_9ROSI</name>
<evidence type="ECO:0000313" key="2">
    <source>
        <dbReference type="Proteomes" id="UP001054252"/>
    </source>
</evidence>